<feature type="region of interest" description="Disordered" evidence="1">
    <location>
        <begin position="47"/>
        <end position="79"/>
    </location>
</feature>
<organism evidence="2 3">
    <name type="scientific">Actinomadura keratinilytica</name>
    <dbReference type="NCBI Taxonomy" id="547461"/>
    <lineage>
        <taxon>Bacteria</taxon>
        <taxon>Bacillati</taxon>
        <taxon>Actinomycetota</taxon>
        <taxon>Actinomycetes</taxon>
        <taxon>Streptosporangiales</taxon>
        <taxon>Thermomonosporaceae</taxon>
        <taxon>Actinomadura</taxon>
    </lineage>
</organism>
<feature type="compositionally biased region" description="Polar residues" evidence="1">
    <location>
        <begin position="1"/>
        <end position="11"/>
    </location>
</feature>
<evidence type="ECO:0000313" key="3">
    <source>
        <dbReference type="Proteomes" id="UP001500266"/>
    </source>
</evidence>
<keyword evidence="3" id="KW-1185">Reference proteome</keyword>
<accession>A0ABP7Z607</accession>
<protein>
    <submittedName>
        <fullName evidence="2">Uncharacterized protein</fullName>
    </submittedName>
</protein>
<dbReference type="EMBL" id="BAABDO010000070">
    <property type="protein sequence ID" value="GAA4148007.1"/>
    <property type="molecule type" value="Genomic_DNA"/>
</dbReference>
<comment type="caution">
    <text evidence="2">The sequence shown here is derived from an EMBL/GenBank/DDBJ whole genome shotgun (WGS) entry which is preliminary data.</text>
</comment>
<proteinExistence type="predicted"/>
<dbReference type="Proteomes" id="UP001500266">
    <property type="component" value="Unassembled WGS sequence"/>
</dbReference>
<gene>
    <name evidence="2" type="ORF">GCM10022416_41950</name>
</gene>
<evidence type="ECO:0000313" key="2">
    <source>
        <dbReference type="EMBL" id="GAA4148007.1"/>
    </source>
</evidence>
<feature type="region of interest" description="Disordered" evidence="1">
    <location>
        <begin position="1"/>
        <end position="28"/>
    </location>
</feature>
<evidence type="ECO:0000256" key="1">
    <source>
        <dbReference type="SAM" id="MobiDB-lite"/>
    </source>
</evidence>
<reference evidence="3" key="1">
    <citation type="journal article" date="2019" name="Int. J. Syst. Evol. Microbiol.">
        <title>The Global Catalogue of Microorganisms (GCM) 10K type strain sequencing project: providing services to taxonomists for standard genome sequencing and annotation.</title>
        <authorList>
            <consortium name="The Broad Institute Genomics Platform"/>
            <consortium name="The Broad Institute Genome Sequencing Center for Infectious Disease"/>
            <person name="Wu L."/>
            <person name="Ma J."/>
        </authorList>
    </citation>
    <scope>NUCLEOTIDE SEQUENCE [LARGE SCALE GENOMIC DNA]</scope>
    <source>
        <strain evidence="3">JCM 17316</strain>
    </source>
</reference>
<name>A0ABP7Z607_9ACTN</name>
<sequence>MSTQRPCSNPTRRSRPAGANPNRVCSAAEAPSPLSAITAIICRAPASMDRSNKAPGSARPSPRPVRPGATWIESSTVCR</sequence>